<evidence type="ECO:0000256" key="10">
    <source>
        <dbReference type="HAMAP-Rule" id="MF_00454"/>
    </source>
</evidence>
<evidence type="ECO:0000256" key="7">
    <source>
        <dbReference type="ARBA" id="ARBA00035120"/>
    </source>
</evidence>
<dbReference type="GO" id="GO:0005886">
    <property type="term" value="C:plasma membrane"/>
    <property type="evidence" value="ECO:0007669"/>
    <property type="project" value="UniProtKB-SubCell"/>
</dbReference>
<evidence type="ECO:0000313" key="12">
    <source>
        <dbReference type="Proteomes" id="UP000198967"/>
    </source>
</evidence>
<evidence type="ECO:0000256" key="1">
    <source>
        <dbReference type="ARBA" id="ARBA00004651"/>
    </source>
</evidence>
<evidence type="ECO:0000256" key="2">
    <source>
        <dbReference type="ARBA" id="ARBA00022475"/>
    </source>
</evidence>
<dbReference type="PANTHER" id="PTHR28259">
    <property type="entry name" value="FLUORIDE EXPORT PROTEIN 1-RELATED"/>
    <property type="match status" value="1"/>
</dbReference>
<dbReference type="STRING" id="366584.SAMN05216377_10972"/>
<dbReference type="HAMAP" id="MF_00454">
    <property type="entry name" value="FluC"/>
    <property type="match status" value="1"/>
</dbReference>
<evidence type="ECO:0000256" key="8">
    <source>
        <dbReference type="ARBA" id="ARBA00035585"/>
    </source>
</evidence>
<feature type="binding site" evidence="10">
    <location>
        <position position="81"/>
    </location>
    <ligand>
        <name>Na(+)</name>
        <dbReference type="ChEBI" id="CHEBI:29101"/>
        <note>structural</note>
    </ligand>
</feature>
<keyword evidence="10" id="KW-0915">Sodium</keyword>
<dbReference type="Proteomes" id="UP000198967">
    <property type="component" value="Unassembled WGS sequence"/>
</dbReference>
<keyword evidence="3 10" id="KW-0812">Transmembrane</keyword>
<keyword evidence="10" id="KW-0406">Ion transport</keyword>
<reference evidence="11 12" key="1">
    <citation type="submission" date="2016-10" db="EMBL/GenBank/DDBJ databases">
        <authorList>
            <person name="de Groot N.N."/>
        </authorList>
    </citation>
    <scope>NUCLEOTIDE SEQUENCE [LARGE SCALE GENOMIC DNA]</scope>
    <source>
        <strain evidence="11 12">CGMCC 4.3143</strain>
    </source>
</reference>
<keyword evidence="5 10" id="KW-0472">Membrane</keyword>
<feature type="transmembrane region" description="Helical" evidence="10">
    <location>
        <begin position="42"/>
        <end position="61"/>
    </location>
</feature>
<organism evidence="11 12">
    <name type="scientific">Pseudonocardia oroxyli</name>
    <dbReference type="NCBI Taxonomy" id="366584"/>
    <lineage>
        <taxon>Bacteria</taxon>
        <taxon>Bacillati</taxon>
        <taxon>Actinomycetota</taxon>
        <taxon>Actinomycetes</taxon>
        <taxon>Pseudonocardiales</taxon>
        <taxon>Pseudonocardiaceae</taxon>
        <taxon>Pseudonocardia</taxon>
    </lineage>
</organism>
<evidence type="ECO:0000313" key="11">
    <source>
        <dbReference type="EMBL" id="SDG11860.1"/>
    </source>
</evidence>
<evidence type="ECO:0000256" key="5">
    <source>
        <dbReference type="ARBA" id="ARBA00023136"/>
    </source>
</evidence>
<comment type="function">
    <text evidence="9 10">Fluoride-specific ion channel. Important for reducing fluoride concentration in the cell, thus reducing its toxicity.</text>
</comment>
<accession>A0A1G7RPH5</accession>
<dbReference type="GO" id="GO:0140114">
    <property type="term" value="P:cellular detoxification of fluoride"/>
    <property type="evidence" value="ECO:0007669"/>
    <property type="project" value="UniProtKB-UniRule"/>
</dbReference>
<keyword evidence="10" id="KW-0479">Metal-binding</keyword>
<feature type="transmembrane region" description="Helical" evidence="10">
    <location>
        <begin position="16"/>
        <end position="35"/>
    </location>
</feature>
<dbReference type="InterPro" id="IPR003691">
    <property type="entry name" value="FluC"/>
</dbReference>
<feature type="transmembrane region" description="Helical" evidence="10">
    <location>
        <begin position="100"/>
        <end position="123"/>
    </location>
</feature>
<comment type="catalytic activity">
    <reaction evidence="8">
        <text>fluoride(in) = fluoride(out)</text>
        <dbReference type="Rhea" id="RHEA:76159"/>
        <dbReference type="ChEBI" id="CHEBI:17051"/>
    </reaction>
    <physiologicalReaction direction="left-to-right" evidence="8">
        <dbReference type="Rhea" id="RHEA:76160"/>
    </physiologicalReaction>
</comment>
<evidence type="ECO:0000256" key="3">
    <source>
        <dbReference type="ARBA" id="ARBA00022692"/>
    </source>
</evidence>
<dbReference type="AlphaFoldDB" id="A0A1G7RPH5"/>
<keyword evidence="6 10" id="KW-0407">Ion channel</keyword>
<keyword evidence="12" id="KW-1185">Reference proteome</keyword>
<feature type="transmembrane region" description="Helical" evidence="10">
    <location>
        <begin position="67"/>
        <end position="88"/>
    </location>
</feature>
<comment type="similarity">
    <text evidence="7 10">Belongs to the fluoride channel Fluc/FEX (TC 1.A.43) family.</text>
</comment>
<evidence type="ECO:0000256" key="6">
    <source>
        <dbReference type="ARBA" id="ARBA00023303"/>
    </source>
</evidence>
<comment type="activity regulation">
    <text evidence="10">Na(+) is not transported, but it plays an essential structural role and its presence is essential for fluoride channel function.</text>
</comment>
<keyword evidence="2 10" id="KW-1003">Cell membrane</keyword>
<gene>
    <name evidence="10" type="primary">fluC</name>
    <name evidence="10" type="synonym">crcB</name>
    <name evidence="11" type="ORF">SAMN05216377_10972</name>
</gene>
<dbReference type="GO" id="GO:0062054">
    <property type="term" value="F:fluoride channel activity"/>
    <property type="evidence" value="ECO:0007669"/>
    <property type="project" value="UniProtKB-UniRule"/>
</dbReference>
<dbReference type="EMBL" id="FNBE01000009">
    <property type="protein sequence ID" value="SDG11860.1"/>
    <property type="molecule type" value="Genomic_DNA"/>
</dbReference>
<dbReference type="PANTHER" id="PTHR28259:SF1">
    <property type="entry name" value="FLUORIDE EXPORT PROTEIN 1-RELATED"/>
    <property type="match status" value="1"/>
</dbReference>
<feature type="binding site" evidence="10">
    <location>
        <position position="78"/>
    </location>
    <ligand>
        <name>Na(+)</name>
        <dbReference type="ChEBI" id="CHEBI:29101"/>
        <note>structural</note>
    </ligand>
</feature>
<dbReference type="Pfam" id="PF02537">
    <property type="entry name" value="CRCB"/>
    <property type="match status" value="1"/>
</dbReference>
<evidence type="ECO:0000256" key="4">
    <source>
        <dbReference type="ARBA" id="ARBA00022989"/>
    </source>
</evidence>
<name>A0A1G7RPH5_PSEOR</name>
<evidence type="ECO:0000256" key="9">
    <source>
        <dbReference type="ARBA" id="ARBA00049940"/>
    </source>
</evidence>
<sequence>MVISEVLRGQSRPVPAVAAGGVLGALARWAVGLALPGPPGTFLINVVGCFAIGVVLTVLIARGAHPLLRPFLATGVLGGFTTFSTYAVDAQRLLLEGRIGLGAAYLVGTLAAALVATWAGMWAGRWFH</sequence>
<proteinExistence type="inferred from homology"/>
<dbReference type="GO" id="GO:0046872">
    <property type="term" value="F:metal ion binding"/>
    <property type="evidence" value="ECO:0007669"/>
    <property type="project" value="UniProtKB-KW"/>
</dbReference>
<keyword evidence="10" id="KW-0813">Transport</keyword>
<keyword evidence="4 10" id="KW-1133">Transmembrane helix</keyword>
<protein>
    <recommendedName>
        <fullName evidence="10">Fluoride-specific ion channel FluC</fullName>
    </recommendedName>
</protein>
<comment type="subcellular location">
    <subcellularLocation>
        <location evidence="1 10">Cell membrane</location>
        <topology evidence="1 10">Multi-pass membrane protein</topology>
    </subcellularLocation>
</comment>